<proteinExistence type="predicted"/>
<dbReference type="GO" id="GO:0009384">
    <property type="term" value="F:N-acylmannosamine kinase activity"/>
    <property type="evidence" value="ECO:0007669"/>
    <property type="project" value="TreeGrafter"/>
</dbReference>
<accession>X1LQF7</accession>
<dbReference type="GO" id="GO:0008761">
    <property type="term" value="F:UDP-N-acetylglucosamine 2-epimerase activity"/>
    <property type="evidence" value="ECO:0007669"/>
    <property type="project" value="TreeGrafter"/>
</dbReference>
<feature type="non-terminal residue" evidence="1">
    <location>
        <position position="1"/>
    </location>
</feature>
<evidence type="ECO:0008006" key="2">
    <source>
        <dbReference type="Google" id="ProtNLM"/>
    </source>
</evidence>
<sequence>KKNKKAISDQIIRMARSLCNESGADSAGLKGIGIASTGPLDLRKGALISPTNLPFKFVPLTKPISGELKIPVHLLNDCTAGVVGEKEFGAGEGLDNLVYITLGTGIGGGAIVDGHLLLGKDGNAVEIGHITIDYTESLKCGCGKRGHWEAYCSGRNIPNFVRMKLKEVDGKKVRSSLLFKNMAGDFSRLSSEILFEAAKCGDDLSIELVEEVGGLNAIGFANVINTYDPSLITVGGSVALQNKKLVMNPIPP</sequence>
<reference evidence="1" key="1">
    <citation type="journal article" date="2014" name="Front. Microbiol.">
        <title>High frequency of phylogenetically diverse reductive dehalogenase-homologous genes in deep subseafloor sedimentary metagenomes.</title>
        <authorList>
            <person name="Kawai M."/>
            <person name="Futagami T."/>
            <person name="Toyoda A."/>
            <person name="Takaki Y."/>
            <person name="Nishi S."/>
            <person name="Hori S."/>
            <person name="Arai W."/>
            <person name="Tsubouchi T."/>
            <person name="Morono Y."/>
            <person name="Uchiyama I."/>
            <person name="Ito T."/>
            <person name="Fujiyama A."/>
            <person name="Inagaki F."/>
            <person name="Takami H."/>
        </authorList>
    </citation>
    <scope>NUCLEOTIDE SEQUENCE</scope>
    <source>
        <strain evidence="1">Expedition CK06-06</strain>
    </source>
</reference>
<dbReference type="Gene3D" id="3.30.420.40">
    <property type="match status" value="2"/>
</dbReference>
<dbReference type="Pfam" id="PF00480">
    <property type="entry name" value="ROK"/>
    <property type="match status" value="1"/>
</dbReference>
<dbReference type="EMBL" id="BARV01011166">
    <property type="protein sequence ID" value="GAI04620.1"/>
    <property type="molecule type" value="Genomic_DNA"/>
</dbReference>
<dbReference type="InterPro" id="IPR000600">
    <property type="entry name" value="ROK"/>
</dbReference>
<protein>
    <recommendedName>
        <fullName evidence="2">ROK family protein</fullName>
    </recommendedName>
</protein>
<dbReference type="SUPFAM" id="SSF53067">
    <property type="entry name" value="Actin-like ATPase domain"/>
    <property type="match status" value="1"/>
</dbReference>
<dbReference type="PANTHER" id="PTHR18964">
    <property type="entry name" value="ROK (REPRESSOR, ORF, KINASE) FAMILY"/>
    <property type="match status" value="1"/>
</dbReference>
<dbReference type="AlphaFoldDB" id="X1LQF7"/>
<evidence type="ECO:0000313" key="1">
    <source>
        <dbReference type="EMBL" id="GAI04620.1"/>
    </source>
</evidence>
<dbReference type="InterPro" id="IPR043129">
    <property type="entry name" value="ATPase_NBD"/>
</dbReference>
<dbReference type="PANTHER" id="PTHR18964:SF149">
    <property type="entry name" value="BIFUNCTIONAL UDP-N-ACETYLGLUCOSAMINE 2-EPIMERASE_N-ACETYLMANNOSAMINE KINASE"/>
    <property type="match status" value="1"/>
</dbReference>
<organism evidence="1">
    <name type="scientific">marine sediment metagenome</name>
    <dbReference type="NCBI Taxonomy" id="412755"/>
    <lineage>
        <taxon>unclassified sequences</taxon>
        <taxon>metagenomes</taxon>
        <taxon>ecological metagenomes</taxon>
    </lineage>
</organism>
<name>X1LQF7_9ZZZZ</name>
<comment type="caution">
    <text evidence="1">The sequence shown here is derived from an EMBL/GenBank/DDBJ whole genome shotgun (WGS) entry which is preliminary data.</text>
</comment>
<gene>
    <name evidence="1" type="ORF">S06H3_21300</name>
</gene>